<protein>
    <submittedName>
        <fullName evidence="4">Soluble lytic murein transglycosylase and related regulatory protein (Some contain LysM/invasin domains)</fullName>
    </submittedName>
</protein>
<dbReference type="Gene3D" id="3.10.350.10">
    <property type="entry name" value="LysM domain"/>
    <property type="match status" value="3"/>
</dbReference>
<evidence type="ECO:0000313" key="5">
    <source>
        <dbReference type="Proteomes" id="UP000004263"/>
    </source>
</evidence>
<organism evidence="4 5">
    <name type="scientific">Bermanella marisrubri</name>
    <dbReference type="NCBI Taxonomy" id="207949"/>
    <lineage>
        <taxon>Bacteria</taxon>
        <taxon>Pseudomonadati</taxon>
        <taxon>Pseudomonadota</taxon>
        <taxon>Gammaproteobacteria</taxon>
        <taxon>Oceanospirillales</taxon>
        <taxon>Oceanospirillaceae</taxon>
        <taxon>Bermanella</taxon>
    </lineage>
</organism>
<dbReference type="GO" id="GO:0000270">
    <property type="term" value="P:peptidoglycan metabolic process"/>
    <property type="evidence" value="ECO:0007669"/>
    <property type="project" value="InterPro"/>
</dbReference>
<feature type="signal peptide" evidence="2">
    <location>
        <begin position="1"/>
        <end position="22"/>
    </location>
</feature>
<dbReference type="Pfam" id="PF01464">
    <property type="entry name" value="SLT"/>
    <property type="match status" value="1"/>
</dbReference>
<name>Q1MXK8_9GAMM</name>
<dbReference type="RefSeq" id="WP_007016854.1">
    <property type="nucleotide sequence ID" value="NZ_AAQH01000039.1"/>
</dbReference>
<keyword evidence="2" id="KW-0732">Signal</keyword>
<dbReference type="CDD" id="cd00118">
    <property type="entry name" value="LysM"/>
    <property type="match status" value="3"/>
</dbReference>
<feature type="domain" description="LysM" evidence="3">
    <location>
        <begin position="413"/>
        <end position="457"/>
    </location>
</feature>
<proteinExistence type="inferred from homology"/>
<dbReference type="Gene3D" id="1.10.530.10">
    <property type="match status" value="1"/>
</dbReference>
<comment type="similarity">
    <text evidence="1">Belongs to the transglycosylase Slt family.</text>
</comment>
<reference evidence="4 5" key="1">
    <citation type="submission" date="2006-03" db="EMBL/GenBank/DDBJ databases">
        <authorList>
            <person name="Pinhassi J."/>
            <person name="Pedros-Alio C."/>
            <person name="Ferriera S."/>
            <person name="Johnson J."/>
            <person name="Kravitz S."/>
            <person name="Halpern A."/>
            <person name="Remington K."/>
            <person name="Beeson K."/>
            <person name="Tran B."/>
            <person name="Rogers Y.-H."/>
            <person name="Friedman R."/>
            <person name="Venter J.C."/>
        </authorList>
    </citation>
    <scope>NUCLEOTIDE SEQUENCE [LARGE SCALE GENOMIC DNA]</scope>
    <source>
        <strain evidence="4 5">RED65</strain>
    </source>
</reference>
<dbReference type="PROSITE" id="PS51782">
    <property type="entry name" value="LYSM"/>
    <property type="match status" value="3"/>
</dbReference>
<comment type="caution">
    <text evidence="4">The sequence shown here is derived from an EMBL/GenBank/DDBJ whole genome shotgun (WGS) entry which is preliminary data.</text>
</comment>
<dbReference type="SMART" id="SM00257">
    <property type="entry name" value="LysM"/>
    <property type="match status" value="3"/>
</dbReference>
<evidence type="ECO:0000259" key="3">
    <source>
        <dbReference type="PROSITE" id="PS51782"/>
    </source>
</evidence>
<dbReference type="SUPFAM" id="SSF53955">
    <property type="entry name" value="Lysozyme-like"/>
    <property type="match status" value="1"/>
</dbReference>
<dbReference type="Proteomes" id="UP000004263">
    <property type="component" value="Unassembled WGS sequence"/>
</dbReference>
<dbReference type="InterPro" id="IPR023346">
    <property type="entry name" value="Lysozyme-like_dom_sf"/>
</dbReference>
<evidence type="ECO:0000256" key="2">
    <source>
        <dbReference type="SAM" id="SignalP"/>
    </source>
</evidence>
<dbReference type="InterPro" id="IPR018392">
    <property type="entry name" value="LysM"/>
</dbReference>
<gene>
    <name evidence="4" type="ORF">RED65_04480</name>
</gene>
<dbReference type="AlphaFoldDB" id="Q1MXK8"/>
<dbReference type="InterPro" id="IPR036779">
    <property type="entry name" value="LysM_dom_sf"/>
</dbReference>
<dbReference type="EMBL" id="AAQH01000039">
    <property type="protein sequence ID" value="EAT10705.1"/>
    <property type="molecule type" value="Genomic_DNA"/>
</dbReference>
<dbReference type="HOGENOM" id="CLU_009520_1_4_6"/>
<dbReference type="OrthoDB" id="9815002at2"/>
<dbReference type="PANTHER" id="PTHR33734:SF22">
    <property type="entry name" value="MEMBRANE-BOUND LYTIC MUREIN TRANSGLYCOSYLASE D"/>
    <property type="match status" value="1"/>
</dbReference>
<dbReference type="Pfam" id="PF01476">
    <property type="entry name" value="LysM"/>
    <property type="match status" value="3"/>
</dbReference>
<dbReference type="GO" id="GO:0016020">
    <property type="term" value="C:membrane"/>
    <property type="evidence" value="ECO:0007669"/>
    <property type="project" value="InterPro"/>
</dbReference>
<feature type="domain" description="LysM" evidence="3">
    <location>
        <begin position="336"/>
        <end position="379"/>
    </location>
</feature>
<accession>Q1MXK8</accession>
<dbReference type="CDD" id="cd16894">
    <property type="entry name" value="MltD-like"/>
    <property type="match status" value="1"/>
</dbReference>
<dbReference type="GO" id="GO:0008932">
    <property type="term" value="F:lytic endotransglycosylase activity"/>
    <property type="evidence" value="ECO:0007669"/>
    <property type="project" value="TreeGrafter"/>
</dbReference>
<dbReference type="SUPFAM" id="SSF54106">
    <property type="entry name" value="LysM domain"/>
    <property type="match status" value="3"/>
</dbReference>
<evidence type="ECO:0000256" key="1">
    <source>
        <dbReference type="ARBA" id="ARBA00007734"/>
    </source>
</evidence>
<feature type="domain" description="LysM" evidence="3">
    <location>
        <begin position="474"/>
        <end position="518"/>
    </location>
</feature>
<evidence type="ECO:0000313" key="4">
    <source>
        <dbReference type="EMBL" id="EAT10705.1"/>
    </source>
</evidence>
<dbReference type="InterPro" id="IPR008258">
    <property type="entry name" value="Transglycosylase_SLT_dom_1"/>
</dbReference>
<sequence>MRFIVFFTLISCLCLAGCTNLAKPSAGNLDAASPQLLLESQAIPSKNESSEVSIEDSPIEVDLWQRILKQFRLDIEQDNPRIQAQLNWYKRHQNYLDRVGARGERYLYFIAEQIEARDIPGEIALLPIVESAFDPFAYSHGRASGVWQFIPSTGRIYGLHQNWWYDGRRDIRMATIGALRYLRGLAREFDGDWMLALASYNTGAGRVRSAIRKNKRLGKPTDYWSLDLPRETRAYVPKLIALAKLLKDPEKYGVTFNPIPNEPYFAVVKTNSQMDLSQAAQMAEVDLEEIYKLNPQFNQWATSPDGPHEILVPIENKAIMEDNLANLPMDQRIKWERYRVASGDSLISIANKFHTTPDALRQVNPIRGDLVKVGDMLLIPTAFKQLSRYTYSADNRLDKKQKFARGPKGTKKIRYTVQSGDSFWSLSRKHKVSTRSIARWNGMSPKDPLMPGQDLVIWSKDSDANKNREIIRKVRYRVRSGDSLYRIASRFNVSVGDIKRWNKINGKQYLQPGDKLILYVDVTQSG</sequence>
<dbReference type="STRING" id="207949.RED65_04480"/>
<dbReference type="PANTHER" id="PTHR33734">
    <property type="entry name" value="LYSM DOMAIN-CONTAINING GPI-ANCHORED PROTEIN 2"/>
    <property type="match status" value="1"/>
</dbReference>
<dbReference type="InterPro" id="IPR000189">
    <property type="entry name" value="Transglyc_AS"/>
</dbReference>
<dbReference type="PROSITE" id="PS00922">
    <property type="entry name" value="TRANSGLYCOSYLASE"/>
    <property type="match status" value="1"/>
</dbReference>
<feature type="chain" id="PRO_5004194603" evidence="2">
    <location>
        <begin position="23"/>
        <end position="526"/>
    </location>
</feature>
<keyword evidence="5" id="KW-1185">Reference proteome</keyword>